<evidence type="ECO:0000256" key="2">
    <source>
        <dbReference type="ARBA" id="ARBA00023125"/>
    </source>
</evidence>
<dbReference type="AlphaFoldDB" id="S1NWL4"/>
<evidence type="ECO:0000259" key="5">
    <source>
        <dbReference type="PROSITE" id="PS50943"/>
    </source>
</evidence>
<evidence type="ECO:0000256" key="3">
    <source>
        <dbReference type="ARBA" id="ARBA00023163"/>
    </source>
</evidence>
<sequence>MVTINQIAKEAKVSKSTVSRYLNQGYVSQETAKKIEAIIQKYNYTPNEFARNLKSQKSSFTGVIIPRLDSPSVVRMLSGLEKSEREYGRQIMMVNSELTVEREIESLYNLQQNKIAAIVLMAVAITEEHLKAINQLKTPVLVLGQKDRRLMTLTQDNYFAGRQMALGLQRYGHKKIAYVGVTENDIEVGVHRKRGVIDGFNEIGINEIKVYESTFMVEDAYQLGLSILPATCETLYIGATDNIAIGLMKAAHHLGLKIGQDVSFAGFGGHPTGEYVYPTLTTIDLHHEKLGIMASKYVELMLKKQPIPETTTIATEMIHRESVGYIK</sequence>
<dbReference type="PANTHER" id="PTHR30146:SF154">
    <property type="entry name" value="TRANSCRIPTION REGULATOR, MEMBER OF GALR FAMILY"/>
    <property type="match status" value="1"/>
</dbReference>
<dbReference type="InterPro" id="IPR028082">
    <property type="entry name" value="Peripla_BP_I"/>
</dbReference>
<evidence type="ECO:0000313" key="6">
    <source>
        <dbReference type="EMBL" id="EOW84571.1"/>
    </source>
</evidence>
<evidence type="ECO:0000259" key="4">
    <source>
        <dbReference type="PROSITE" id="PS50932"/>
    </source>
</evidence>
<evidence type="ECO:0000313" key="7">
    <source>
        <dbReference type="Proteomes" id="UP000014113"/>
    </source>
</evidence>
<proteinExistence type="predicted"/>
<accession>S1NWL4</accession>
<dbReference type="Pfam" id="PF00356">
    <property type="entry name" value="LacI"/>
    <property type="match status" value="1"/>
</dbReference>
<dbReference type="Gene3D" id="3.40.50.2300">
    <property type="match status" value="2"/>
</dbReference>
<dbReference type="Pfam" id="PF13377">
    <property type="entry name" value="Peripla_BP_3"/>
    <property type="match status" value="1"/>
</dbReference>
<name>S1NWL4_9ENTE</name>
<feature type="domain" description="HTH cro/C1-type" evidence="5">
    <location>
        <begin position="3"/>
        <end position="49"/>
    </location>
</feature>
<dbReference type="SMART" id="SM00354">
    <property type="entry name" value="HTH_LACI"/>
    <property type="match status" value="1"/>
</dbReference>
<evidence type="ECO:0000256" key="1">
    <source>
        <dbReference type="ARBA" id="ARBA00023015"/>
    </source>
</evidence>
<dbReference type="CDD" id="cd01392">
    <property type="entry name" value="HTH_LacI"/>
    <property type="match status" value="1"/>
</dbReference>
<dbReference type="GO" id="GO:0003700">
    <property type="term" value="F:DNA-binding transcription factor activity"/>
    <property type="evidence" value="ECO:0007669"/>
    <property type="project" value="TreeGrafter"/>
</dbReference>
<organism evidence="6 7">
    <name type="scientific">Enterococcus columbae DSM 7374 = ATCC 51263</name>
    <dbReference type="NCBI Taxonomy" id="1121865"/>
    <lineage>
        <taxon>Bacteria</taxon>
        <taxon>Bacillati</taxon>
        <taxon>Bacillota</taxon>
        <taxon>Bacilli</taxon>
        <taxon>Lactobacillales</taxon>
        <taxon>Enterococcaceae</taxon>
        <taxon>Enterococcus</taxon>
    </lineage>
</organism>
<keyword evidence="7" id="KW-1185">Reference proteome</keyword>
<protein>
    <submittedName>
        <fullName evidence="6">Uncharacterized protein</fullName>
    </submittedName>
</protein>
<feature type="domain" description="HTH lacI-type" evidence="4">
    <location>
        <begin position="2"/>
        <end position="55"/>
    </location>
</feature>
<dbReference type="eggNOG" id="COG1609">
    <property type="taxonomic scope" value="Bacteria"/>
</dbReference>
<keyword evidence="3" id="KW-0804">Transcription</keyword>
<dbReference type="PANTHER" id="PTHR30146">
    <property type="entry name" value="LACI-RELATED TRANSCRIPTIONAL REPRESSOR"/>
    <property type="match status" value="1"/>
</dbReference>
<dbReference type="SUPFAM" id="SSF47413">
    <property type="entry name" value="lambda repressor-like DNA-binding domains"/>
    <property type="match status" value="1"/>
</dbReference>
<dbReference type="InterPro" id="IPR001387">
    <property type="entry name" value="Cro/C1-type_HTH"/>
</dbReference>
<gene>
    <name evidence="6" type="ORF">I568_01067</name>
</gene>
<dbReference type="Gene3D" id="1.10.260.40">
    <property type="entry name" value="lambda repressor-like DNA-binding domains"/>
    <property type="match status" value="1"/>
</dbReference>
<dbReference type="SUPFAM" id="SSF53822">
    <property type="entry name" value="Periplasmic binding protein-like I"/>
    <property type="match status" value="1"/>
</dbReference>
<dbReference type="Proteomes" id="UP000014113">
    <property type="component" value="Unassembled WGS sequence"/>
</dbReference>
<dbReference type="InterPro" id="IPR010982">
    <property type="entry name" value="Lambda_DNA-bd_dom_sf"/>
</dbReference>
<dbReference type="PROSITE" id="PS50943">
    <property type="entry name" value="HTH_CROC1"/>
    <property type="match status" value="1"/>
</dbReference>
<dbReference type="InterPro" id="IPR046335">
    <property type="entry name" value="LacI/GalR-like_sensor"/>
</dbReference>
<dbReference type="PATRIC" id="fig|1121865.3.peg.461"/>
<dbReference type="STRING" id="1121865.OMW_00469"/>
<dbReference type="InterPro" id="IPR000843">
    <property type="entry name" value="HTH_LacI"/>
</dbReference>
<keyword evidence="1" id="KW-0805">Transcription regulation</keyword>
<dbReference type="PROSITE" id="PS50932">
    <property type="entry name" value="HTH_LACI_2"/>
    <property type="match status" value="1"/>
</dbReference>
<reference evidence="6 7" key="1">
    <citation type="submission" date="2013-03" db="EMBL/GenBank/DDBJ databases">
        <title>The Genome Sequence of Enterococcus columbae ATCC_51263 (PacBio/Illumina hybrid assembly).</title>
        <authorList>
            <consortium name="The Broad Institute Genomics Platform"/>
            <consortium name="The Broad Institute Genome Sequencing Center for Infectious Disease"/>
            <person name="Earl A."/>
            <person name="Russ C."/>
            <person name="Gilmore M."/>
            <person name="Surin D."/>
            <person name="Walker B."/>
            <person name="Young S."/>
            <person name="Zeng Q."/>
            <person name="Gargeya S."/>
            <person name="Fitzgerald M."/>
            <person name="Haas B."/>
            <person name="Abouelleil A."/>
            <person name="Allen A.W."/>
            <person name="Alvarado L."/>
            <person name="Arachchi H.M."/>
            <person name="Berlin A.M."/>
            <person name="Chapman S.B."/>
            <person name="Gainer-Dewar J."/>
            <person name="Goldberg J."/>
            <person name="Griggs A."/>
            <person name="Gujja S."/>
            <person name="Hansen M."/>
            <person name="Howarth C."/>
            <person name="Imamovic A."/>
            <person name="Ireland A."/>
            <person name="Larimer J."/>
            <person name="McCowan C."/>
            <person name="Murphy C."/>
            <person name="Pearson M."/>
            <person name="Poon T.W."/>
            <person name="Priest M."/>
            <person name="Roberts A."/>
            <person name="Saif S."/>
            <person name="Shea T."/>
            <person name="Sisk P."/>
            <person name="Sykes S."/>
            <person name="Wortman J."/>
            <person name="Nusbaum C."/>
            <person name="Birren B."/>
        </authorList>
    </citation>
    <scope>NUCLEOTIDE SEQUENCE [LARGE SCALE GENOMIC DNA]</scope>
    <source>
        <strain evidence="6 7">ATCC 51263</strain>
    </source>
</reference>
<dbReference type="GO" id="GO:0000976">
    <property type="term" value="F:transcription cis-regulatory region binding"/>
    <property type="evidence" value="ECO:0007669"/>
    <property type="project" value="TreeGrafter"/>
</dbReference>
<dbReference type="OrthoDB" id="3180992at2"/>
<dbReference type="EMBL" id="ASWJ01000004">
    <property type="protein sequence ID" value="EOW84571.1"/>
    <property type="molecule type" value="Genomic_DNA"/>
</dbReference>
<dbReference type="RefSeq" id="WP_016182633.1">
    <property type="nucleotide sequence ID" value="NZ_JXKI01000020.1"/>
</dbReference>
<keyword evidence="2" id="KW-0238">DNA-binding</keyword>
<comment type="caution">
    <text evidence="6">The sequence shown here is derived from an EMBL/GenBank/DDBJ whole genome shotgun (WGS) entry which is preliminary data.</text>
</comment>
<dbReference type="CDD" id="cd01542">
    <property type="entry name" value="PBP1_TreR-like"/>
    <property type="match status" value="1"/>
</dbReference>